<dbReference type="EMBL" id="CM043801">
    <property type="protein sequence ID" value="KAI4810218.1"/>
    <property type="molecule type" value="Genomic_DNA"/>
</dbReference>
<accession>A0ACB9WB75</accession>
<comment type="caution">
    <text evidence="1">The sequence shown here is derived from an EMBL/GenBank/DDBJ whole genome shotgun (WGS) entry which is preliminary data.</text>
</comment>
<gene>
    <name evidence="1" type="ORF">KUCAC02_019059</name>
</gene>
<sequence>MEQQRGICSFTPGGSAGCGTGVSTGSAHHAQLTAGKLVDLGVADGSKLTLVPAIEAGSACSTARAERTIMDVLESLPEIKISDFLSGRSPLTINLGVGAQTMYVQLQLTAQNVADLRAGGSSELQTDLPAATMTSPPNPYTNTPGSNLTCFPNIKVFCPPPPPHEVFTPRSTHASPSVLSTPSLPSGSPHPSCPAPTATPVCPPAPTGSIPGPHSPAPASTFTETNVHASSTSELCKQPGAVIESLVSHSPGVFSGTFSGSLAPCSQTGISHSRRGFGIILQILQDLLRAAFLHQGAQPAPPHLQHSKTQGEESPPSCSSTHENQTLHCKLERLQHLMLQRRLRRRTRRNSQTSHPYQHHHHRP</sequence>
<reference evidence="1" key="1">
    <citation type="submission" date="2022-05" db="EMBL/GenBank/DDBJ databases">
        <title>Chromosome-level genome of Chaenocephalus aceratus.</title>
        <authorList>
            <person name="Park H."/>
        </authorList>
    </citation>
    <scope>NUCLEOTIDE SEQUENCE</scope>
    <source>
        <strain evidence="1">KU_202001</strain>
    </source>
</reference>
<protein>
    <submittedName>
        <fullName evidence="1">Uncharacterized protein</fullName>
    </submittedName>
</protein>
<keyword evidence="2" id="KW-1185">Reference proteome</keyword>
<organism evidence="1 2">
    <name type="scientific">Chaenocephalus aceratus</name>
    <name type="common">Blackfin icefish</name>
    <name type="synonym">Chaenichthys aceratus</name>
    <dbReference type="NCBI Taxonomy" id="36190"/>
    <lineage>
        <taxon>Eukaryota</taxon>
        <taxon>Metazoa</taxon>
        <taxon>Chordata</taxon>
        <taxon>Craniata</taxon>
        <taxon>Vertebrata</taxon>
        <taxon>Euteleostomi</taxon>
        <taxon>Actinopterygii</taxon>
        <taxon>Neopterygii</taxon>
        <taxon>Teleostei</taxon>
        <taxon>Neoteleostei</taxon>
        <taxon>Acanthomorphata</taxon>
        <taxon>Eupercaria</taxon>
        <taxon>Perciformes</taxon>
        <taxon>Notothenioidei</taxon>
        <taxon>Channichthyidae</taxon>
        <taxon>Chaenocephalus</taxon>
    </lineage>
</organism>
<evidence type="ECO:0000313" key="1">
    <source>
        <dbReference type="EMBL" id="KAI4810218.1"/>
    </source>
</evidence>
<name>A0ACB9WB75_CHAAC</name>
<evidence type="ECO:0000313" key="2">
    <source>
        <dbReference type="Proteomes" id="UP001057452"/>
    </source>
</evidence>
<proteinExistence type="predicted"/>
<dbReference type="Proteomes" id="UP001057452">
    <property type="component" value="Chromosome 17"/>
</dbReference>